<evidence type="ECO:0000313" key="5">
    <source>
        <dbReference type="Proteomes" id="UP001448858"/>
    </source>
</evidence>
<accession>A0ABZ2ZXF9</accession>
<dbReference type="PANTHER" id="PTHR11895">
    <property type="entry name" value="TRANSAMIDASE"/>
    <property type="match status" value="1"/>
</dbReference>
<dbReference type="InterPro" id="IPR036928">
    <property type="entry name" value="AS_sf"/>
</dbReference>
<evidence type="ECO:0000256" key="1">
    <source>
        <dbReference type="ARBA" id="ARBA00009199"/>
    </source>
</evidence>
<dbReference type="InterPro" id="IPR020556">
    <property type="entry name" value="Amidase_CS"/>
</dbReference>
<dbReference type="PANTHER" id="PTHR11895:SF7">
    <property type="entry name" value="GLUTAMYL-TRNA(GLN) AMIDOTRANSFERASE SUBUNIT A, MITOCHONDRIAL"/>
    <property type="match status" value="1"/>
</dbReference>
<dbReference type="SUPFAM" id="SSF75304">
    <property type="entry name" value="Amidase signature (AS) enzymes"/>
    <property type="match status" value="1"/>
</dbReference>
<proteinExistence type="inferred from homology"/>
<feature type="domain" description="Amidase" evidence="3">
    <location>
        <begin position="35"/>
        <end position="473"/>
    </location>
</feature>
<reference evidence="4 5" key="1">
    <citation type="submission" date="2024-04" db="EMBL/GenBank/DDBJ databases">
        <title>Arthrobacter sp. from Plains bison fecal sample.</title>
        <authorList>
            <person name="Ruzzini A."/>
        </authorList>
    </citation>
    <scope>NUCLEOTIDE SEQUENCE [LARGE SCALE GENOMIC DNA]</scope>
    <source>
        <strain evidence="4 5">EINP1</strain>
    </source>
</reference>
<gene>
    <name evidence="4" type="ORF">AAE021_15395</name>
</gene>
<evidence type="ECO:0000259" key="3">
    <source>
        <dbReference type="Pfam" id="PF01425"/>
    </source>
</evidence>
<dbReference type="PROSITE" id="PS00571">
    <property type="entry name" value="AMIDASES"/>
    <property type="match status" value="1"/>
</dbReference>
<dbReference type="Pfam" id="PF01425">
    <property type="entry name" value="Amidase"/>
    <property type="match status" value="1"/>
</dbReference>
<comment type="similarity">
    <text evidence="1">Belongs to the amidase family.</text>
</comment>
<dbReference type="Proteomes" id="UP001448858">
    <property type="component" value="Chromosome"/>
</dbReference>
<dbReference type="InterPro" id="IPR000120">
    <property type="entry name" value="Amidase"/>
</dbReference>
<keyword evidence="5" id="KW-1185">Reference proteome</keyword>
<sequence length="481" mass="49856">MPVPPLPGSAYLPPDEPTALAWRDRLASGEVSAREVTAHFLQRIEERNPALGAFLLATPETALREAAEADERFARSGPAGMLHGMPLAHKDLADVAGIPTTLGTAALTPYVPAQDGPLPAVLRRAGAISLGKTQVPEFGLSSYSENLVGPPARNPLDPSRSPGGSSGGSAAAVAAGMLPFAPGTDGGGSVRIPAAATGLVGLKPNRGRVPSGGGQNDLGQFVVAGPLARTAADAALLLDAMVAGPNHHATSAAPVDGSFLAAALRAEGRFRIGVSTVSPFSSRLDITLDPEATSALEAGVRDLAAAGHDVVDADLSYDERYPDAFRTVWTASLATLELPRGGEARLTPLTAAVRRRALRRSAADLVSAIDILRRFEEDTIRAYSAYDMILTPALGMTPRPLGWYQANEPGAGAGDEDALGMEDYARQCRYSPYTSMVNVCGLPAITVPTLKTETGLSMGIQLIGRPGAEAQLLSVAAQLEK</sequence>
<protein>
    <submittedName>
        <fullName evidence="4">Amidase</fullName>
    </submittedName>
</protein>
<dbReference type="InterPro" id="IPR023631">
    <property type="entry name" value="Amidase_dom"/>
</dbReference>
<evidence type="ECO:0000256" key="2">
    <source>
        <dbReference type="SAM" id="MobiDB-lite"/>
    </source>
</evidence>
<name>A0ABZ2ZXF9_9MICC</name>
<dbReference type="RefSeq" id="WP_342023177.1">
    <property type="nucleotide sequence ID" value="NZ_CP151657.1"/>
</dbReference>
<dbReference type="Gene3D" id="3.90.1300.10">
    <property type="entry name" value="Amidase signature (AS) domain"/>
    <property type="match status" value="1"/>
</dbReference>
<feature type="region of interest" description="Disordered" evidence="2">
    <location>
        <begin position="149"/>
        <end position="170"/>
    </location>
</feature>
<organism evidence="4 5">
    <name type="scientific">Arthrobacter citreus</name>
    <dbReference type="NCBI Taxonomy" id="1670"/>
    <lineage>
        <taxon>Bacteria</taxon>
        <taxon>Bacillati</taxon>
        <taxon>Actinomycetota</taxon>
        <taxon>Actinomycetes</taxon>
        <taxon>Micrococcales</taxon>
        <taxon>Micrococcaceae</taxon>
        <taxon>Arthrobacter</taxon>
    </lineage>
</organism>
<dbReference type="EMBL" id="CP151657">
    <property type="protein sequence ID" value="WZP15519.1"/>
    <property type="molecule type" value="Genomic_DNA"/>
</dbReference>
<evidence type="ECO:0000313" key="4">
    <source>
        <dbReference type="EMBL" id="WZP15519.1"/>
    </source>
</evidence>
<feature type="compositionally biased region" description="Low complexity" evidence="2">
    <location>
        <begin position="159"/>
        <end position="170"/>
    </location>
</feature>